<dbReference type="AlphaFoldDB" id="A0A3S0V5E6"/>
<protein>
    <submittedName>
        <fullName evidence="1">DUF924 domain-containing protein</fullName>
    </submittedName>
</protein>
<name>A0A3S0V5E6_9PROT</name>
<proteinExistence type="predicted"/>
<keyword evidence="2" id="KW-1185">Reference proteome</keyword>
<evidence type="ECO:0000313" key="2">
    <source>
        <dbReference type="Proteomes" id="UP000280346"/>
    </source>
</evidence>
<reference evidence="1 2" key="1">
    <citation type="submission" date="2018-12" db="EMBL/GenBank/DDBJ databases">
        <authorList>
            <person name="Yang Y."/>
        </authorList>
    </citation>
    <scope>NUCLEOTIDE SEQUENCE [LARGE SCALE GENOMIC DNA]</scope>
    <source>
        <strain evidence="1 2">GSF71</strain>
    </source>
</reference>
<dbReference type="SUPFAM" id="SSF48452">
    <property type="entry name" value="TPR-like"/>
    <property type="match status" value="1"/>
</dbReference>
<sequence length="183" mass="21112">MVDTLIDEIVDFWFDEAMKPYWFRRSDSFDRAVADTLGPHHAAAARGDLDHWMEDVDGCLALCILLDQVPRNMFRDSPRAYATDDKARAVADHALAGGFDLECTEDERIFLYLPFEHHEDLASQDRSVALFSERVGTEETVRYAERHREIIQRFGRFPHRNTVLGRESTAEETAFLQEPNSSF</sequence>
<dbReference type="Gene3D" id="1.20.58.320">
    <property type="entry name" value="TPR-like"/>
    <property type="match status" value="1"/>
</dbReference>
<organism evidence="1 2">
    <name type="scientific">Azospirillum doebereinerae</name>
    <dbReference type="NCBI Taxonomy" id="92933"/>
    <lineage>
        <taxon>Bacteria</taxon>
        <taxon>Pseudomonadati</taxon>
        <taxon>Pseudomonadota</taxon>
        <taxon>Alphaproteobacteria</taxon>
        <taxon>Rhodospirillales</taxon>
        <taxon>Azospirillaceae</taxon>
        <taxon>Azospirillum</taxon>
    </lineage>
</organism>
<comment type="caution">
    <text evidence="1">The sequence shown here is derived from an EMBL/GenBank/DDBJ whole genome shotgun (WGS) entry which is preliminary data.</text>
</comment>
<dbReference type="Pfam" id="PF06041">
    <property type="entry name" value="DUF924"/>
    <property type="match status" value="1"/>
</dbReference>
<gene>
    <name evidence="1" type="ORF">EJ913_18725</name>
</gene>
<dbReference type="Proteomes" id="UP000280346">
    <property type="component" value="Unassembled WGS sequence"/>
</dbReference>
<dbReference type="InterPro" id="IPR011990">
    <property type="entry name" value="TPR-like_helical_dom_sf"/>
</dbReference>
<accession>A0A3S0V5E6</accession>
<dbReference type="EMBL" id="RZIJ01000015">
    <property type="protein sequence ID" value="RUQ68198.1"/>
    <property type="molecule type" value="Genomic_DNA"/>
</dbReference>
<evidence type="ECO:0000313" key="1">
    <source>
        <dbReference type="EMBL" id="RUQ68198.1"/>
    </source>
</evidence>
<dbReference type="RefSeq" id="WP_127000739.1">
    <property type="nucleotide sequence ID" value="NZ_JBNPXW010000013.1"/>
</dbReference>
<dbReference type="OrthoDB" id="7593450at2"/>
<dbReference type="Gene3D" id="1.25.40.10">
    <property type="entry name" value="Tetratricopeptide repeat domain"/>
    <property type="match status" value="1"/>
</dbReference>
<dbReference type="InterPro" id="IPR010323">
    <property type="entry name" value="DUF924"/>
</dbReference>